<gene>
    <name evidence="1" type="ORF">DEU50_12622</name>
</gene>
<dbReference type="EMBL" id="QLLM01000026">
    <property type="protein sequence ID" value="RAI98840.1"/>
    <property type="molecule type" value="Genomic_DNA"/>
</dbReference>
<evidence type="ECO:0000313" key="1">
    <source>
        <dbReference type="EMBL" id="RAI98840.1"/>
    </source>
</evidence>
<sequence>MDSPLKVLYMIECYGVAEYHGTVDFIFVKKAGCVRPK</sequence>
<dbReference type="AlphaFoldDB" id="A0AAX1PD48"/>
<organism evidence="1 2">
    <name type="scientific">Aeromonas salmonicida</name>
    <dbReference type="NCBI Taxonomy" id="645"/>
    <lineage>
        <taxon>Bacteria</taxon>
        <taxon>Pseudomonadati</taxon>
        <taxon>Pseudomonadota</taxon>
        <taxon>Gammaproteobacteria</taxon>
        <taxon>Aeromonadales</taxon>
        <taxon>Aeromonadaceae</taxon>
        <taxon>Aeromonas</taxon>
    </lineage>
</organism>
<name>A0AAX1PD48_AERSA</name>
<protein>
    <submittedName>
        <fullName evidence="1">Uncharacterized protein</fullName>
    </submittedName>
</protein>
<reference evidence="1 2" key="1">
    <citation type="submission" date="2018-06" db="EMBL/GenBank/DDBJ databases">
        <title>Freshwater and sediment microbial communities from various areas in North America, analyzing microbe dynamics in response to fracking.</title>
        <authorList>
            <person name="Lamendella R."/>
        </authorList>
    </citation>
    <scope>NUCLEOTIDE SEQUENCE [LARGE SCALE GENOMIC DNA]</scope>
    <source>
        <strain evidence="1 2">17</strain>
    </source>
</reference>
<evidence type="ECO:0000313" key="2">
    <source>
        <dbReference type="Proteomes" id="UP000249422"/>
    </source>
</evidence>
<accession>A0AAX1PD48</accession>
<comment type="caution">
    <text evidence="1">The sequence shown here is derived from an EMBL/GenBank/DDBJ whole genome shotgun (WGS) entry which is preliminary data.</text>
</comment>
<dbReference type="Proteomes" id="UP000249422">
    <property type="component" value="Unassembled WGS sequence"/>
</dbReference>
<proteinExistence type="predicted"/>